<protein>
    <submittedName>
        <fullName evidence="2">Signal peptide-containing protein</fullName>
    </submittedName>
</protein>
<feature type="chain" id="PRO_5003939554" evidence="1">
    <location>
        <begin position="19"/>
        <end position="145"/>
    </location>
</feature>
<sequence length="145" mass="15461">MKAVAVLFALALCGAAHSGLVLDLANPDEGSLTVKKGAHFGLVTLECTPKEGTVLGKVVEGGLLVHKVGEGENVLDALLFSKDEASLLLRLLVSVGGKTEFKHFHKVGEKWELLKERKDFYELLKGLEGQEVPAGDLEEGVLLDG</sequence>
<keyword evidence="1" id="KW-0732">Signal</keyword>
<dbReference type="GeneID" id="15807135"/>
<evidence type="ECO:0000313" key="3">
    <source>
        <dbReference type="Proteomes" id="UP000031512"/>
    </source>
</evidence>
<dbReference type="EMBL" id="CP001669">
    <property type="protein sequence ID" value="AFZ80034.1"/>
    <property type="molecule type" value="Genomic_DNA"/>
</dbReference>
<dbReference type="RefSeq" id="XP_004829700.1">
    <property type="nucleotide sequence ID" value="XM_004829643.1"/>
</dbReference>
<dbReference type="KEGG" id="beq:BEWA_028840"/>
<dbReference type="VEuPathDB" id="PiroplasmaDB:BEWA_028840"/>
<name>L0AYR8_THEEQ</name>
<evidence type="ECO:0000256" key="1">
    <source>
        <dbReference type="SAM" id="SignalP"/>
    </source>
</evidence>
<evidence type="ECO:0000313" key="2">
    <source>
        <dbReference type="EMBL" id="AFZ80034.1"/>
    </source>
</evidence>
<keyword evidence="3" id="KW-1185">Reference proteome</keyword>
<organism evidence="2 3">
    <name type="scientific">Theileria equi strain WA</name>
    <dbReference type="NCBI Taxonomy" id="1537102"/>
    <lineage>
        <taxon>Eukaryota</taxon>
        <taxon>Sar</taxon>
        <taxon>Alveolata</taxon>
        <taxon>Apicomplexa</taxon>
        <taxon>Aconoidasida</taxon>
        <taxon>Piroplasmida</taxon>
        <taxon>Theileriidae</taxon>
        <taxon>Theileria</taxon>
    </lineage>
</organism>
<proteinExistence type="predicted"/>
<dbReference type="Proteomes" id="UP000031512">
    <property type="component" value="Chromosome 1"/>
</dbReference>
<reference evidence="2 3" key="1">
    <citation type="journal article" date="2012" name="BMC Genomics">
        <title>Comparative genomic analysis and phylogenetic position of Theileria equi.</title>
        <authorList>
            <person name="Kappmeyer L.S."/>
            <person name="Thiagarajan M."/>
            <person name="Herndon D.R."/>
            <person name="Ramsay J.D."/>
            <person name="Caler E."/>
            <person name="Djikeng A."/>
            <person name="Gillespie J.J."/>
            <person name="Lau A.O."/>
            <person name="Roalson E.H."/>
            <person name="Silva J.C."/>
            <person name="Silva M.G."/>
            <person name="Suarez C.E."/>
            <person name="Ueti M.W."/>
            <person name="Nene V.M."/>
            <person name="Mealey R.H."/>
            <person name="Knowles D.P."/>
            <person name="Brayton K.A."/>
        </authorList>
    </citation>
    <scope>NUCLEOTIDE SEQUENCE [LARGE SCALE GENOMIC DNA]</scope>
    <source>
        <strain evidence="2 3">WA</strain>
    </source>
</reference>
<dbReference type="Pfam" id="PF04385">
    <property type="entry name" value="FAINT"/>
    <property type="match status" value="1"/>
</dbReference>
<dbReference type="InterPro" id="IPR007480">
    <property type="entry name" value="DUF529"/>
</dbReference>
<feature type="signal peptide" evidence="1">
    <location>
        <begin position="1"/>
        <end position="18"/>
    </location>
</feature>
<gene>
    <name evidence="2" type="ORF">BEWA_028840</name>
</gene>
<dbReference type="AlphaFoldDB" id="L0AYR8"/>
<accession>L0AYR8</accession>